<dbReference type="GO" id="GO:0005737">
    <property type="term" value="C:cytoplasm"/>
    <property type="evidence" value="ECO:0007669"/>
    <property type="project" value="UniProtKB-SubCell"/>
</dbReference>
<dbReference type="GO" id="GO:0004719">
    <property type="term" value="F:protein-L-isoaspartate (D-aspartate) O-methyltransferase activity"/>
    <property type="evidence" value="ECO:0007669"/>
    <property type="project" value="UniProtKB-EC"/>
</dbReference>
<dbReference type="SUPFAM" id="SSF53335">
    <property type="entry name" value="S-adenosyl-L-methionine-dependent methyltransferases"/>
    <property type="match status" value="1"/>
</dbReference>
<dbReference type="InterPro" id="IPR027573">
    <property type="entry name" value="Methyltran_FxLD"/>
</dbReference>
<dbReference type="EMBL" id="QTUC01000001">
    <property type="protein sequence ID" value="REF36778.1"/>
    <property type="molecule type" value="Genomic_DNA"/>
</dbReference>
<dbReference type="OrthoDB" id="4035289at2"/>
<dbReference type="RefSeq" id="WP_115850355.1">
    <property type="nucleotide sequence ID" value="NZ_QTUC01000001.1"/>
</dbReference>
<comment type="similarity">
    <text evidence="2">Belongs to the methyltransferase superfamily. L-isoaspartyl/D-aspartyl protein methyltransferase family.</text>
</comment>
<dbReference type="InterPro" id="IPR029063">
    <property type="entry name" value="SAM-dependent_MTases_sf"/>
</dbReference>
<dbReference type="InterPro" id="IPR000682">
    <property type="entry name" value="PCMT"/>
</dbReference>
<dbReference type="NCBIfam" id="TIGR04364">
    <property type="entry name" value="methyltran_FxLD"/>
    <property type="match status" value="1"/>
</dbReference>
<dbReference type="Pfam" id="PF01135">
    <property type="entry name" value="PCMT"/>
    <property type="match status" value="1"/>
</dbReference>
<reference evidence="12 13" key="1">
    <citation type="submission" date="2018-08" db="EMBL/GenBank/DDBJ databases">
        <title>Sequencing the genomes of 1000 actinobacteria strains.</title>
        <authorList>
            <person name="Klenk H.-P."/>
        </authorList>
    </citation>
    <scope>NUCLEOTIDE SEQUENCE [LARGE SCALE GENOMIC DNA]</scope>
    <source>
        <strain evidence="12 13">DSM 22891</strain>
    </source>
</reference>
<evidence type="ECO:0000256" key="6">
    <source>
        <dbReference type="ARBA" id="ARBA00022603"/>
    </source>
</evidence>
<evidence type="ECO:0000256" key="5">
    <source>
        <dbReference type="ARBA" id="ARBA00022490"/>
    </source>
</evidence>
<keyword evidence="5" id="KW-0963">Cytoplasm</keyword>
<dbReference type="GO" id="GO:0032259">
    <property type="term" value="P:methylation"/>
    <property type="evidence" value="ECO:0007669"/>
    <property type="project" value="UniProtKB-KW"/>
</dbReference>
<evidence type="ECO:0000256" key="9">
    <source>
        <dbReference type="ARBA" id="ARBA00030757"/>
    </source>
</evidence>
<keyword evidence="13" id="KW-1185">Reference proteome</keyword>
<evidence type="ECO:0000256" key="2">
    <source>
        <dbReference type="ARBA" id="ARBA00005369"/>
    </source>
</evidence>
<keyword evidence="8" id="KW-0949">S-adenosyl-L-methionine</keyword>
<dbReference type="PROSITE" id="PS01279">
    <property type="entry name" value="PCMT"/>
    <property type="match status" value="1"/>
</dbReference>
<dbReference type="Gene3D" id="3.40.50.150">
    <property type="entry name" value="Vaccinia Virus protein VP39"/>
    <property type="match status" value="1"/>
</dbReference>
<dbReference type="PANTHER" id="PTHR11579:SF0">
    <property type="entry name" value="PROTEIN-L-ISOASPARTATE(D-ASPARTATE) O-METHYLTRANSFERASE"/>
    <property type="match status" value="1"/>
</dbReference>
<evidence type="ECO:0000313" key="13">
    <source>
        <dbReference type="Proteomes" id="UP000256485"/>
    </source>
</evidence>
<evidence type="ECO:0000256" key="3">
    <source>
        <dbReference type="ARBA" id="ARBA00011890"/>
    </source>
</evidence>
<evidence type="ECO:0000256" key="10">
    <source>
        <dbReference type="ARBA" id="ARBA00031323"/>
    </source>
</evidence>
<dbReference type="EC" id="2.1.1.77" evidence="3"/>
<comment type="caution">
    <text evidence="12">The sequence shown here is derived from an EMBL/GenBank/DDBJ whole genome shotgun (WGS) entry which is preliminary data.</text>
</comment>
<evidence type="ECO:0000256" key="1">
    <source>
        <dbReference type="ARBA" id="ARBA00004496"/>
    </source>
</evidence>
<gene>
    <name evidence="12" type="ORF">DFJ64_2207</name>
</gene>
<proteinExistence type="inferred from homology"/>
<dbReference type="AlphaFoldDB" id="A0A3D9V4V2"/>
<keyword evidence="6 12" id="KW-0489">Methyltransferase</keyword>
<dbReference type="PANTHER" id="PTHR11579">
    <property type="entry name" value="PROTEIN-L-ISOASPARTATE O-METHYLTRANSFERASE"/>
    <property type="match status" value="1"/>
</dbReference>
<keyword evidence="7 12" id="KW-0808">Transferase</keyword>
<dbReference type="CDD" id="cd02440">
    <property type="entry name" value="AdoMet_MTases"/>
    <property type="match status" value="1"/>
</dbReference>
<evidence type="ECO:0000256" key="11">
    <source>
        <dbReference type="ARBA" id="ARBA00031350"/>
    </source>
</evidence>
<sequence>MATCPKATDVERVDAADLRHRMVDDLRARAVVTSPAVEAALRVVPRHVFVPEVPPERAYADEAVVTKVGDDGMPTSSASQPSIVGLMLEQLDVARGHRVLEIGAGTGYNAALLAELVGPEGAVTTVDLDADVVERAAAGLRDAGFDQVRVVCADGGLGWPDGAPYDRIIVTAGAWDLPPAWTGQLAPSGRLVVPLGIRGVYRSVCFEPVGRTWRSGSIVDCGFMPLRGEFAGPGRYVKVGESGSVWDDGDLRGDVNVLAELGPGQSPAVELATTVTATSTQLWRSLALWLALTDPAFVRSFGGLPDDVVGGLGLLEGENLAVPCRPHGRHGDEPFQVMVRGYGPDGHGLASRLAERIRAWDRRTTAGLRIDAYPVETPDAAIPAEWIVPKRHTKLGISWNAPG</sequence>
<name>A0A3D9V4V2_THECX</name>
<organism evidence="12 13">
    <name type="scientific">Thermasporomyces composti</name>
    <dbReference type="NCBI Taxonomy" id="696763"/>
    <lineage>
        <taxon>Bacteria</taxon>
        <taxon>Bacillati</taxon>
        <taxon>Actinomycetota</taxon>
        <taxon>Actinomycetes</taxon>
        <taxon>Propionibacteriales</taxon>
        <taxon>Nocardioidaceae</taxon>
        <taxon>Thermasporomyces</taxon>
    </lineage>
</organism>
<evidence type="ECO:0000256" key="4">
    <source>
        <dbReference type="ARBA" id="ARBA00013346"/>
    </source>
</evidence>
<evidence type="ECO:0000256" key="7">
    <source>
        <dbReference type="ARBA" id="ARBA00022679"/>
    </source>
</evidence>
<evidence type="ECO:0000256" key="8">
    <source>
        <dbReference type="ARBA" id="ARBA00022691"/>
    </source>
</evidence>
<evidence type="ECO:0000313" key="12">
    <source>
        <dbReference type="EMBL" id="REF36778.1"/>
    </source>
</evidence>
<dbReference type="Proteomes" id="UP000256485">
    <property type="component" value="Unassembled WGS sequence"/>
</dbReference>
<accession>A0A3D9V4V2</accession>
<protein>
    <recommendedName>
        <fullName evidence="4">Protein-L-isoaspartate O-methyltransferase</fullName>
        <ecNumber evidence="3">2.1.1.77</ecNumber>
    </recommendedName>
    <alternativeName>
        <fullName evidence="11">L-isoaspartyl protein carboxyl methyltransferase</fullName>
    </alternativeName>
    <alternativeName>
        <fullName evidence="9">Protein L-isoaspartyl methyltransferase</fullName>
    </alternativeName>
    <alternativeName>
        <fullName evidence="10">Protein-beta-aspartate methyltransferase</fullName>
    </alternativeName>
</protein>
<comment type="subcellular location">
    <subcellularLocation>
        <location evidence="1">Cytoplasm</location>
    </subcellularLocation>
</comment>